<dbReference type="SUPFAM" id="SSF48652">
    <property type="entry name" value="Tetraspanin"/>
    <property type="match status" value="1"/>
</dbReference>
<evidence type="ECO:0000313" key="2">
    <source>
        <dbReference type="EMBL" id="POR32560.1"/>
    </source>
</evidence>
<dbReference type="GO" id="GO:0016020">
    <property type="term" value="C:membrane"/>
    <property type="evidence" value="ECO:0007669"/>
    <property type="project" value="InterPro"/>
</dbReference>
<accession>A0A2S4KQW3</accession>
<evidence type="ECO:0000256" key="1">
    <source>
        <dbReference type="SAM" id="Phobius"/>
    </source>
</evidence>
<feature type="transmembrane region" description="Helical" evidence="1">
    <location>
        <begin position="117"/>
        <end position="142"/>
    </location>
</feature>
<keyword evidence="1" id="KW-0812">Transmembrane</keyword>
<feature type="transmembrane region" description="Helical" evidence="1">
    <location>
        <begin position="167"/>
        <end position="189"/>
    </location>
</feature>
<sequence>TVSLPRLRLHLPSSIFSCLACWFSSRRVGIIAAVDSRSSRAAPLSGTSFRIHLFAADSIAAEDAGRQLISPYLRDFIARIRRIISLGHRPGQCSAWRGSPISRPGLLAQAPAMANKILLVALAAHVVFFATGGLVLGFSVVARSRMDNAPKDGQDAVRHLLFKNFPFTAGIVNAAFILAAFVFTLPGLISPVRGWLKVGGYMITFCGLFTLCVGVHLWVMTLRVQESFFPTFLAQDPAVHQMIQKSFGCCGYFNHTTPAFVTDATCPSPAAAALTRGCATAISGFSNVFIDRLFTAVFGMVGVDTVLILAIACLLKDRKERERYRDIDEKTGYRQI</sequence>
<evidence type="ECO:0000313" key="3">
    <source>
        <dbReference type="Proteomes" id="UP000237481"/>
    </source>
</evidence>
<organism evidence="2 3">
    <name type="scientific">Tolypocladium paradoxum</name>
    <dbReference type="NCBI Taxonomy" id="94208"/>
    <lineage>
        <taxon>Eukaryota</taxon>
        <taxon>Fungi</taxon>
        <taxon>Dikarya</taxon>
        <taxon>Ascomycota</taxon>
        <taxon>Pezizomycotina</taxon>
        <taxon>Sordariomycetes</taxon>
        <taxon>Hypocreomycetidae</taxon>
        <taxon>Hypocreales</taxon>
        <taxon>Ophiocordycipitaceae</taxon>
        <taxon>Tolypocladium</taxon>
    </lineage>
</organism>
<keyword evidence="3" id="KW-1185">Reference proteome</keyword>
<feature type="transmembrane region" description="Helical" evidence="1">
    <location>
        <begin position="201"/>
        <end position="219"/>
    </location>
</feature>
<gene>
    <name evidence="2" type="ORF">TPAR_07236</name>
</gene>
<reference evidence="2 3" key="1">
    <citation type="submission" date="2018-01" db="EMBL/GenBank/DDBJ databases">
        <title>Harnessing the power of phylogenomics to disentangle the directionality and signatures of interkingdom host jumping in the parasitic fungal genus Tolypocladium.</title>
        <authorList>
            <person name="Quandt C.A."/>
            <person name="Patterson W."/>
            <person name="Spatafora J.W."/>
        </authorList>
    </citation>
    <scope>NUCLEOTIDE SEQUENCE [LARGE SCALE GENOMIC DNA]</scope>
    <source>
        <strain evidence="2 3">NRBC 100945</strain>
    </source>
</reference>
<name>A0A2S4KQW3_9HYPO</name>
<dbReference type="AlphaFoldDB" id="A0A2S4KQW3"/>
<feature type="transmembrane region" description="Helical" evidence="1">
    <location>
        <begin position="293"/>
        <end position="315"/>
    </location>
</feature>
<evidence type="ECO:0008006" key="4">
    <source>
        <dbReference type="Google" id="ProtNLM"/>
    </source>
</evidence>
<keyword evidence="1" id="KW-0472">Membrane</keyword>
<dbReference type="EMBL" id="PKSG01000831">
    <property type="protein sequence ID" value="POR32560.1"/>
    <property type="molecule type" value="Genomic_DNA"/>
</dbReference>
<dbReference type="OrthoDB" id="2279611at2759"/>
<dbReference type="STRING" id="94208.A0A2S4KQW3"/>
<keyword evidence="1" id="KW-1133">Transmembrane helix</keyword>
<dbReference type="Proteomes" id="UP000237481">
    <property type="component" value="Unassembled WGS sequence"/>
</dbReference>
<protein>
    <recommendedName>
        <fullName evidence="4">Tetraspanin</fullName>
    </recommendedName>
</protein>
<comment type="caution">
    <text evidence="2">The sequence shown here is derived from an EMBL/GenBank/DDBJ whole genome shotgun (WGS) entry which is preliminary data.</text>
</comment>
<proteinExistence type="predicted"/>
<dbReference type="InterPro" id="IPR008952">
    <property type="entry name" value="Tetraspanin_EC2_sf"/>
</dbReference>
<feature type="non-terminal residue" evidence="2">
    <location>
        <position position="1"/>
    </location>
</feature>